<reference evidence="2" key="1">
    <citation type="submission" date="2022-07" db="EMBL/GenBank/DDBJ databases">
        <title>Parvularcula maris sp. nov., an algicidal bacterium isolated from seawater.</title>
        <authorList>
            <person name="Li F."/>
        </authorList>
    </citation>
    <scope>NUCLEOTIDE SEQUENCE</scope>
    <source>
        <strain evidence="2">BGMRC 0090</strain>
    </source>
</reference>
<dbReference type="Pfam" id="PF21983">
    <property type="entry name" value="NikA-like"/>
    <property type="match status" value="1"/>
</dbReference>
<evidence type="ECO:0000256" key="1">
    <source>
        <dbReference type="SAM" id="MobiDB-lite"/>
    </source>
</evidence>
<dbReference type="RefSeq" id="WP_256618860.1">
    <property type="nucleotide sequence ID" value="NZ_JANIBC010000003.1"/>
</dbReference>
<comment type="caution">
    <text evidence="2">The sequence shown here is derived from an EMBL/GenBank/DDBJ whole genome shotgun (WGS) entry which is preliminary data.</text>
</comment>
<gene>
    <name evidence="2" type="ORF">NOG11_06300</name>
</gene>
<dbReference type="InterPro" id="IPR053842">
    <property type="entry name" value="NikA-like"/>
</dbReference>
<accession>A0A9X2L8D4</accession>
<proteinExistence type="predicted"/>
<organism evidence="2 3">
    <name type="scientific">Parvularcula maris</name>
    <dbReference type="NCBI Taxonomy" id="2965077"/>
    <lineage>
        <taxon>Bacteria</taxon>
        <taxon>Pseudomonadati</taxon>
        <taxon>Pseudomonadota</taxon>
        <taxon>Alphaproteobacteria</taxon>
        <taxon>Parvularculales</taxon>
        <taxon>Parvularculaceae</taxon>
        <taxon>Parvularcula</taxon>
    </lineage>
</organism>
<dbReference type="Proteomes" id="UP001142610">
    <property type="component" value="Unassembled WGS sequence"/>
</dbReference>
<evidence type="ECO:0000313" key="2">
    <source>
        <dbReference type="EMBL" id="MCQ8184999.1"/>
    </source>
</evidence>
<sequence>MKKTEKIEIRLSPEEKEQLARRAETEGRPVSELVRALMTAEGSMTSERSEKAAAIHPLRQFGGAALSFVGGVAMTLALSAAHPLGQDIEGWDASFELAGDVPVPGEEGRTRRARTSGDFRLLAKDGSTAKLVLNRSRGGVYELRGVTIRQDDEQVRLEFSLCVRLPTEDCKGVASPTVTTFPREDIRIMLDDVDGRRLFLGLTAIGTERN</sequence>
<protein>
    <submittedName>
        <fullName evidence="2">Ribbon-helix-helix protein, CopG family</fullName>
    </submittedName>
</protein>
<dbReference type="EMBL" id="JANIBC010000003">
    <property type="protein sequence ID" value="MCQ8184999.1"/>
    <property type="molecule type" value="Genomic_DNA"/>
</dbReference>
<dbReference type="AlphaFoldDB" id="A0A9X2L8D4"/>
<evidence type="ECO:0000313" key="3">
    <source>
        <dbReference type="Proteomes" id="UP001142610"/>
    </source>
</evidence>
<feature type="region of interest" description="Disordered" evidence="1">
    <location>
        <begin position="1"/>
        <end position="27"/>
    </location>
</feature>
<name>A0A9X2L8D4_9PROT</name>
<keyword evidence="3" id="KW-1185">Reference proteome</keyword>